<feature type="domain" description="Fumarylacetoacetase-like C-terminal" evidence="2">
    <location>
        <begin position="110"/>
        <end position="265"/>
    </location>
</feature>
<dbReference type="RefSeq" id="WP_144897496.1">
    <property type="nucleotide sequence ID" value="NZ_VLKN01000001.1"/>
</dbReference>
<dbReference type="PANTHER" id="PTHR30143:SF0">
    <property type="entry name" value="2-KETO-4-PENTENOATE HYDRATASE"/>
    <property type="match status" value="1"/>
</dbReference>
<sequence length="277" mass="28926">MDRIALGGDDSESWEIARRLVHARRRAEALTVYPGTRPATLEAGYASQDAAIGLWPTPVAGWKVGRIPDAWQARLGEDRLVGPIFADAVQGADAAAAARFEVIEGGFAAVEAEFVFRLGADAPPHKTEWSDAEAAALVEALLVGVELAGSPMAMINEWGPAVVVSDFGNNAGLVLGPAIPDWHGRDEDALSCETFIDDRSVGTGRASAISGGTLAALRFALSRCARRGMPLKAGQLVSTGAATGIHDIRAGQRARIEFAGIATIHCVAVPAQPKGEA</sequence>
<protein>
    <submittedName>
        <fullName evidence="3">2-keto-4-pentenoate hydratase</fullName>
    </submittedName>
</protein>
<dbReference type="GO" id="GO:0008684">
    <property type="term" value="F:2-oxopent-4-enoate hydratase activity"/>
    <property type="evidence" value="ECO:0007669"/>
    <property type="project" value="TreeGrafter"/>
</dbReference>
<dbReference type="InterPro" id="IPR050772">
    <property type="entry name" value="Hydratase-Decarb/MhpD_sf"/>
</dbReference>
<reference evidence="3 4" key="1">
    <citation type="journal article" date="2015" name="Stand. Genomic Sci.">
        <title>Genomic Encyclopedia of Bacterial and Archaeal Type Strains, Phase III: the genomes of soil and plant-associated and newly described type strains.</title>
        <authorList>
            <person name="Whitman W.B."/>
            <person name="Woyke T."/>
            <person name="Klenk H.P."/>
            <person name="Zhou Y."/>
            <person name="Lilburn T.G."/>
            <person name="Beck B.J."/>
            <person name="De Vos P."/>
            <person name="Vandamme P."/>
            <person name="Eisen J.A."/>
            <person name="Garrity G."/>
            <person name="Hugenholtz P."/>
            <person name="Kyrpides N.C."/>
        </authorList>
    </citation>
    <scope>NUCLEOTIDE SEQUENCE [LARGE SCALE GENOMIC DNA]</scope>
    <source>
        <strain evidence="3 4">CGMCC 1.10821</strain>
    </source>
</reference>
<gene>
    <name evidence="3" type="ORF">IP90_00044</name>
</gene>
<dbReference type="Gene3D" id="3.90.850.10">
    <property type="entry name" value="Fumarylacetoacetase-like, C-terminal domain"/>
    <property type="match status" value="1"/>
</dbReference>
<dbReference type="PANTHER" id="PTHR30143">
    <property type="entry name" value="ACID HYDRATASE"/>
    <property type="match status" value="1"/>
</dbReference>
<dbReference type="Pfam" id="PF01557">
    <property type="entry name" value="FAA_hydrolase"/>
    <property type="match status" value="1"/>
</dbReference>
<organism evidence="3 4">
    <name type="scientific">Luteimonas cucumeris</name>
    <dbReference type="NCBI Taxonomy" id="985012"/>
    <lineage>
        <taxon>Bacteria</taxon>
        <taxon>Pseudomonadati</taxon>
        <taxon>Pseudomonadota</taxon>
        <taxon>Gammaproteobacteria</taxon>
        <taxon>Lysobacterales</taxon>
        <taxon>Lysobacteraceae</taxon>
        <taxon>Luteimonas</taxon>
    </lineage>
</organism>
<dbReference type="GO" id="GO:0005737">
    <property type="term" value="C:cytoplasm"/>
    <property type="evidence" value="ECO:0007669"/>
    <property type="project" value="TreeGrafter"/>
</dbReference>
<evidence type="ECO:0000259" key="2">
    <source>
        <dbReference type="Pfam" id="PF01557"/>
    </source>
</evidence>
<evidence type="ECO:0000313" key="4">
    <source>
        <dbReference type="Proteomes" id="UP000315167"/>
    </source>
</evidence>
<name>A0A562LDU0_9GAMM</name>
<accession>A0A562LDU0</accession>
<dbReference type="AlphaFoldDB" id="A0A562LDU0"/>
<dbReference type="Proteomes" id="UP000315167">
    <property type="component" value="Unassembled WGS sequence"/>
</dbReference>
<dbReference type="InterPro" id="IPR036663">
    <property type="entry name" value="Fumarylacetoacetase_C_sf"/>
</dbReference>
<dbReference type="OrthoDB" id="9792137at2"/>
<evidence type="ECO:0000256" key="1">
    <source>
        <dbReference type="ARBA" id="ARBA00023239"/>
    </source>
</evidence>
<keyword evidence="4" id="KW-1185">Reference proteome</keyword>
<dbReference type="InterPro" id="IPR011234">
    <property type="entry name" value="Fumarylacetoacetase-like_C"/>
</dbReference>
<evidence type="ECO:0000313" key="3">
    <source>
        <dbReference type="EMBL" id="TWI05788.1"/>
    </source>
</evidence>
<proteinExistence type="predicted"/>
<keyword evidence="1" id="KW-0456">Lyase</keyword>
<dbReference type="SUPFAM" id="SSF56529">
    <property type="entry name" value="FAH"/>
    <property type="match status" value="1"/>
</dbReference>
<comment type="caution">
    <text evidence="3">The sequence shown here is derived from an EMBL/GenBank/DDBJ whole genome shotgun (WGS) entry which is preliminary data.</text>
</comment>
<dbReference type="EMBL" id="VLKN01000001">
    <property type="protein sequence ID" value="TWI05788.1"/>
    <property type="molecule type" value="Genomic_DNA"/>
</dbReference>